<name>A0A1H2J264_9ACTN</name>
<dbReference type="InterPro" id="IPR037523">
    <property type="entry name" value="VOC_core"/>
</dbReference>
<accession>A0A1H2J264</accession>
<dbReference type="RefSeq" id="WP_046769392.1">
    <property type="nucleotide sequence ID" value="NZ_KQ061232.1"/>
</dbReference>
<proteinExistence type="predicted"/>
<dbReference type="EMBL" id="LT629791">
    <property type="protein sequence ID" value="SDU50557.1"/>
    <property type="molecule type" value="Genomic_DNA"/>
</dbReference>
<organism evidence="2 3">
    <name type="scientific">Jiangella alkaliphila</name>
    <dbReference type="NCBI Taxonomy" id="419479"/>
    <lineage>
        <taxon>Bacteria</taxon>
        <taxon>Bacillati</taxon>
        <taxon>Actinomycetota</taxon>
        <taxon>Actinomycetes</taxon>
        <taxon>Jiangellales</taxon>
        <taxon>Jiangellaceae</taxon>
        <taxon>Jiangella</taxon>
    </lineage>
</organism>
<dbReference type="AlphaFoldDB" id="A0A1H2J264"/>
<dbReference type="SUPFAM" id="SSF54593">
    <property type="entry name" value="Glyoxalase/Bleomycin resistance protein/Dihydroxybiphenyl dioxygenase"/>
    <property type="match status" value="1"/>
</dbReference>
<keyword evidence="3" id="KW-1185">Reference proteome</keyword>
<evidence type="ECO:0000313" key="3">
    <source>
        <dbReference type="Proteomes" id="UP000182977"/>
    </source>
</evidence>
<gene>
    <name evidence="2" type="ORF">SAMN04488563_2235</name>
</gene>
<dbReference type="Proteomes" id="UP000182977">
    <property type="component" value="Chromosome I"/>
</dbReference>
<feature type="domain" description="VOC" evidence="1">
    <location>
        <begin position="4"/>
        <end position="121"/>
    </location>
</feature>
<protein>
    <submittedName>
        <fullName evidence="2">Glyoxalase-like domain-containing protein</fullName>
    </submittedName>
</protein>
<reference evidence="3" key="1">
    <citation type="submission" date="2016-10" db="EMBL/GenBank/DDBJ databases">
        <authorList>
            <person name="Varghese N."/>
            <person name="Submissions S."/>
        </authorList>
    </citation>
    <scope>NUCLEOTIDE SEQUENCE [LARGE SCALE GENOMIC DNA]</scope>
    <source>
        <strain evidence="3">DSM 45079</strain>
    </source>
</reference>
<dbReference type="PROSITE" id="PS51819">
    <property type="entry name" value="VOC"/>
    <property type="match status" value="1"/>
</dbReference>
<dbReference type="OrthoDB" id="9798201at2"/>
<evidence type="ECO:0000313" key="2">
    <source>
        <dbReference type="EMBL" id="SDU50557.1"/>
    </source>
</evidence>
<dbReference type="Gene3D" id="3.30.720.110">
    <property type="match status" value="1"/>
</dbReference>
<sequence length="134" mass="14538">MRLAGGYPVVITERLRECRDFYVGRLGFAVVFEADWFVLLDGGGVAVAFMLPEHPSAPPSPGPHTGDGAFLTLQVTDAAAEYATLLAAGVEIALPLTDEPWGQRRFGLVDPAGQWVDVVEQIQPEPGWWDPYIG</sequence>
<dbReference type="STRING" id="419479.SAMN04488563_2235"/>
<dbReference type="InterPro" id="IPR004360">
    <property type="entry name" value="Glyas_Fos-R_dOase_dom"/>
</dbReference>
<dbReference type="Gene3D" id="3.30.720.120">
    <property type="match status" value="1"/>
</dbReference>
<dbReference type="InterPro" id="IPR029068">
    <property type="entry name" value="Glyas_Bleomycin-R_OHBP_Dase"/>
</dbReference>
<dbReference type="Pfam" id="PF00903">
    <property type="entry name" value="Glyoxalase"/>
    <property type="match status" value="1"/>
</dbReference>
<evidence type="ECO:0000259" key="1">
    <source>
        <dbReference type="PROSITE" id="PS51819"/>
    </source>
</evidence>